<accession>A0ABD0VFU6</accession>
<feature type="compositionally biased region" description="Basic and acidic residues" evidence="1">
    <location>
        <begin position="454"/>
        <end position="475"/>
    </location>
</feature>
<proteinExistence type="predicted"/>
<evidence type="ECO:0000313" key="2">
    <source>
        <dbReference type="EMBL" id="KAL0921373.1"/>
    </source>
</evidence>
<keyword evidence="3" id="KW-1185">Reference proteome</keyword>
<name>A0ABD0VFU6_DENTH</name>
<gene>
    <name evidence="2" type="ORF">M5K25_008437</name>
</gene>
<reference evidence="2 3" key="1">
    <citation type="journal article" date="2024" name="Plant Biotechnol. J.">
        <title>Dendrobium thyrsiflorum genome and its molecular insights into genes involved in important horticultural traits.</title>
        <authorList>
            <person name="Chen B."/>
            <person name="Wang J.Y."/>
            <person name="Zheng P.J."/>
            <person name="Li K.L."/>
            <person name="Liang Y.M."/>
            <person name="Chen X.F."/>
            <person name="Zhang C."/>
            <person name="Zhao X."/>
            <person name="He X."/>
            <person name="Zhang G.Q."/>
            <person name="Liu Z.J."/>
            <person name="Xu Q."/>
        </authorList>
    </citation>
    <scope>NUCLEOTIDE SEQUENCE [LARGE SCALE GENOMIC DNA]</scope>
    <source>
        <strain evidence="2">GZMU011</strain>
    </source>
</reference>
<organism evidence="2 3">
    <name type="scientific">Dendrobium thyrsiflorum</name>
    <name type="common">Pinecone-like raceme dendrobium</name>
    <name type="synonym">Orchid</name>
    <dbReference type="NCBI Taxonomy" id="117978"/>
    <lineage>
        <taxon>Eukaryota</taxon>
        <taxon>Viridiplantae</taxon>
        <taxon>Streptophyta</taxon>
        <taxon>Embryophyta</taxon>
        <taxon>Tracheophyta</taxon>
        <taxon>Spermatophyta</taxon>
        <taxon>Magnoliopsida</taxon>
        <taxon>Liliopsida</taxon>
        <taxon>Asparagales</taxon>
        <taxon>Orchidaceae</taxon>
        <taxon>Epidendroideae</taxon>
        <taxon>Malaxideae</taxon>
        <taxon>Dendrobiinae</taxon>
        <taxon>Dendrobium</taxon>
    </lineage>
</organism>
<feature type="compositionally biased region" description="Basic and acidic residues" evidence="1">
    <location>
        <begin position="426"/>
        <end position="440"/>
    </location>
</feature>
<feature type="compositionally biased region" description="Polar residues" evidence="1">
    <location>
        <begin position="40"/>
        <end position="50"/>
    </location>
</feature>
<sequence>MEYRSAAKEISSGFKTLGESWVRSVGQRDERLCEVMAGSSKRQQSSSLNQPKLRAPNAPKTELQPKPRTPKAPNIGPSLALSTGTPPFTKSTLLTLEHWRLQQGGEALTKKYSFFLFHPYTVMAENPSSFLRQRTATLPFSPLLGDGREPSSFLRQRTATLPFSPLLGDGREPSSFLRQRTATLPFSPLLGDGREPSSFLRQRTATIFLHPAENRNFLFHHTPINEIEILQEFSFVNMPNHLPYVVGELTSSGHDRNLVVPFSGKPPGSEGPGHNRLPTVPFSEKIASQRTRDTSLLERDCLRMNPSDILDQILALCELNVVLSPASSPAMADPGIDHGFVYNAKVMGFKIFDSTPASSLRRGCIGVCKAFPPANKGSHGFVGKIVSEEEDDEGEEKQEEMKKKEERKKKFRGRKKEEENGEEEGEGRRKKEEEGRKEEGKEEEEGEEVYLGAWREEGGRRLESREGRRDERALA</sequence>
<evidence type="ECO:0000256" key="1">
    <source>
        <dbReference type="SAM" id="MobiDB-lite"/>
    </source>
</evidence>
<feature type="compositionally biased region" description="Acidic residues" evidence="1">
    <location>
        <begin position="388"/>
        <end position="398"/>
    </location>
</feature>
<protein>
    <submittedName>
        <fullName evidence="2">Uncharacterized protein</fullName>
    </submittedName>
</protein>
<feature type="region of interest" description="Disordered" evidence="1">
    <location>
        <begin position="387"/>
        <end position="475"/>
    </location>
</feature>
<evidence type="ECO:0000313" key="3">
    <source>
        <dbReference type="Proteomes" id="UP001552299"/>
    </source>
</evidence>
<comment type="caution">
    <text evidence="2">The sequence shown here is derived from an EMBL/GenBank/DDBJ whole genome shotgun (WGS) entry which is preliminary data.</text>
</comment>
<dbReference type="AlphaFoldDB" id="A0ABD0VFU6"/>
<dbReference type="Proteomes" id="UP001552299">
    <property type="component" value="Unassembled WGS sequence"/>
</dbReference>
<dbReference type="EMBL" id="JANQDX010000007">
    <property type="protein sequence ID" value="KAL0921373.1"/>
    <property type="molecule type" value="Genomic_DNA"/>
</dbReference>
<feature type="region of interest" description="Disordered" evidence="1">
    <location>
        <begin position="35"/>
        <end position="84"/>
    </location>
</feature>
<feature type="compositionally biased region" description="Basic residues" evidence="1">
    <location>
        <begin position="405"/>
        <end position="414"/>
    </location>
</feature>